<comment type="caution">
    <text evidence="2">The sequence shown here is derived from an EMBL/GenBank/DDBJ whole genome shotgun (WGS) entry which is preliminary data.</text>
</comment>
<dbReference type="RefSeq" id="WP_191183028.1">
    <property type="nucleotide sequence ID" value="NZ_JACXAJ010000002.1"/>
</dbReference>
<feature type="chain" id="PRO_5045990004" description="Lipocalin-like domain-containing protein" evidence="1">
    <location>
        <begin position="18"/>
        <end position="168"/>
    </location>
</feature>
<dbReference type="Proteomes" id="UP000625551">
    <property type="component" value="Unassembled WGS sequence"/>
</dbReference>
<sequence>MKVLYILALLLSPILIACNGQQDTDSTATPEATESQLITADLAKADTTQQAAKNSTRPALSGQDTNPALTVAGTWRSEEDNNWKLIFTAEGICYQYYQDDLLETDTYTLSNTSPQCDQDVTVDAHTSYLQLENMETKDRTCYEVNGLTANTLSLRPLTMGGAMVFRKQ</sequence>
<evidence type="ECO:0008006" key="4">
    <source>
        <dbReference type="Google" id="ProtNLM"/>
    </source>
</evidence>
<organism evidence="2 3">
    <name type="scientific">Pontibacter aquaedesilientis</name>
    <dbReference type="NCBI Taxonomy" id="2766980"/>
    <lineage>
        <taxon>Bacteria</taxon>
        <taxon>Pseudomonadati</taxon>
        <taxon>Bacteroidota</taxon>
        <taxon>Cytophagia</taxon>
        <taxon>Cytophagales</taxon>
        <taxon>Hymenobacteraceae</taxon>
        <taxon>Pontibacter</taxon>
    </lineage>
</organism>
<keyword evidence="1" id="KW-0732">Signal</keyword>
<keyword evidence="3" id="KW-1185">Reference proteome</keyword>
<proteinExistence type="predicted"/>
<feature type="signal peptide" evidence="1">
    <location>
        <begin position="1"/>
        <end position="17"/>
    </location>
</feature>
<evidence type="ECO:0000313" key="3">
    <source>
        <dbReference type="Proteomes" id="UP000625551"/>
    </source>
</evidence>
<dbReference type="PROSITE" id="PS51257">
    <property type="entry name" value="PROKAR_LIPOPROTEIN"/>
    <property type="match status" value="1"/>
</dbReference>
<dbReference type="EMBL" id="JACXAJ010000002">
    <property type="protein sequence ID" value="MBD1396889.1"/>
    <property type="molecule type" value="Genomic_DNA"/>
</dbReference>
<accession>A0ABR7XF15</accession>
<evidence type="ECO:0000256" key="1">
    <source>
        <dbReference type="SAM" id="SignalP"/>
    </source>
</evidence>
<reference evidence="2 3" key="1">
    <citation type="submission" date="2020-09" db="EMBL/GenBank/DDBJ databases">
        <title>Genome sequencing and assembly of Pontibacter sp.</title>
        <authorList>
            <person name="Chhetri G."/>
        </authorList>
    </citation>
    <scope>NUCLEOTIDE SEQUENCE [LARGE SCALE GENOMIC DNA]</scope>
    <source>
        <strain evidence="2 3">JH31</strain>
    </source>
</reference>
<gene>
    <name evidence="2" type="ORF">H9Q13_06910</name>
</gene>
<protein>
    <recommendedName>
        <fullName evidence="4">Lipocalin-like domain-containing protein</fullName>
    </recommendedName>
</protein>
<name>A0ABR7XF15_9BACT</name>
<evidence type="ECO:0000313" key="2">
    <source>
        <dbReference type="EMBL" id="MBD1396889.1"/>
    </source>
</evidence>